<feature type="transmembrane region" description="Helical" evidence="5">
    <location>
        <begin position="173"/>
        <end position="199"/>
    </location>
</feature>
<feature type="transmembrane region" description="Helical" evidence="5">
    <location>
        <begin position="117"/>
        <end position="137"/>
    </location>
</feature>
<evidence type="ECO:0000259" key="6">
    <source>
        <dbReference type="Pfam" id="PF04893"/>
    </source>
</evidence>
<proteinExistence type="predicted"/>
<dbReference type="Proteomes" id="UP000565078">
    <property type="component" value="Unassembled WGS sequence"/>
</dbReference>
<dbReference type="Pfam" id="PF04893">
    <property type="entry name" value="Yip1"/>
    <property type="match status" value="1"/>
</dbReference>
<dbReference type="GO" id="GO:0016020">
    <property type="term" value="C:membrane"/>
    <property type="evidence" value="ECO:0007669"/>
    <property type="project" value="UniProtKB-SubCell"/>
</dbReference>
<comment type="subcellular location">
    <subcellularLocation>
        <location evidence="1">Membrane</location>
        <topology evidence="1">Multi-pass membrane protein</topology>
    </subcellularLocation>
</comment>
<evidence type="ECO:0000313" key="7">
    <source>
        <dbReference type="EMBL" id="HIH09711.1"/>
    </source>
</evidence>
<feature type="transmembrane region" description="Helical" evidence="5">
    <location>
        <begin position="143"/>
        <end position="161"/>
    </location>
</feature>
<dbReference type="AlphaFoldDB" id="A0A7J4IW12"/>
<comment type="caution">
    <text evidence="7">The sequence shown here is derived from an EMBL/GenBank/DDBJ whole genome shotgun (WGS) entry which is preliminary data.</text>
</comment>
<evidence type="ECO:0000256" key="5">
    <source>
        <dbReference type="SAM" id="Phobius"/>
    </source>
</evidence>
<gene>
    <name evidence="7" type="ORF">HA254_03485</name>
</gene>
<feature type="transmembrane region" description="Helical" evidence="5">
    <location>
        <begin position="67"/>
        <end position="96"/>
    </location>
</feature>
<feature type="transmembrane region" description="Helical" evidence="5">
    <location>
        <begin position="31"/>
        <end position="55"/>
    </location>
</feature>
<dbReference type="InterPro" id="IPR006977">
    <property type="entry name" value="Yip1_dom"/>
</dbReference>
<protein>
    <recommendedName>
        <fullName evidence="6">Yip1 domain-containing protein</fullName>
    </recommendedName>
</protein>
<sequence length="204" mass="22005">MLAIREIIGIFTGRTSIESFSTRRIDLAGGALTFSLAFVIVSLLLSIEALIAGIANWAMSKGDMVSLLIIFAIVVFGALFGTVLLLIAQIIAVYLWGAVHFYLAKLFSNKPDNLTEFNSVLLCIFAATTLAAGLFMLIPLVGWVFALLVQAYGIVLMFRFVKSRFNLTDAQAAIVVLAPIDALLLLVFIASVILSFALVGSRVL</sequence>
<organism evidence="7 8">
    <name type="scientific">Candidatus Iainarchaeum sp</name>
    <dbReference type="NCBI Taxonomy" id="3101447"/>
    <lineage>
        <taxon>Archaea</taxon>
        <taxon>Candidatus Iainarchaeota</taxon>
        <taxon>Candidatus Iainarchaeia</taxon>
        <taxon>Candidatus Iainarchaeales</taxon>
        <taxon>Candidatus Iainarchaeaceae</taxon>
        <taxon>Candidatus Iainarchaeum</taxon>
    </lineage>
</organism>
<dbReference type="EMBL" id="DUGC01000055">
    <property type="protein sequence ID" value="HIH09711.1"/>
    <property type="molecule type" value="Genomic_DNA"/>
</dbReference>
<evidence type="ECO:0000256" key="2">
    <source>
        <dbReference type="ARBA" id="ARBA00022692"/>
    </source>
</evidence>
<keyword evidence="2 5" id="KW-0812">Transmembrane</keyword>
<accession>A0A7J4IW12</accession>
<reference evidence="8" key="1">
    <citation type="journal article" date="2020" name="bioRxiv">
        <title>A rank-normalized archaeal taxonomy based on genome phylogeny resolves widespread incomplete and uneven classifications.</title>
        <authorList>
            <person name="Rinke C."/>
            <person name="Chuvochina M."/>
            <person name="Mussig A.J."/>
            <person name="Chaumeil P.-A."/>
            <person name="Waite D.W."/>
            <person name="Whitman W.B."/>
            <person name="Parks D.H."/>
            <person name="Hugenholtz P."/>
        </authorList>
    </citation>
    <scope>NUCLEOTIDE SEQUENCE [LARGE SCALE GENOMIC DNA]</scope>
</reference>
<name>A0A7J4IW12_9ARCH</name>
<evidence type="ECO:0000256" key="1">
    <source>
        <dbReference type="ARBA" id="ARBA00004141"/>
    </source>
</evidence>
<evidence type="ECO:0000256" key="4">
    <source>
        <dbReference type="ARBA" id="ARBA00023136"/>
    </source>
</evidence>
<evidence type="ECO:0000256" key="3">
    <source>
        <dbReference type="ARBA" id="ARBA00022989"/>
    </source>
</evidence>
<feature type="domain" description="Yip1" evidence="6">
    <location>
        <begin position="29"/>
        <end position="189"/>
    </location>
</feature>
<evidence type="ECO:0000313" key="8">
    <source>
        <dbReference type="Proteomes" id="UP000565078"/>
    </source>
</evidence>
<keyword evidence="4 5" id="KW-0472">Membrane</keyword>
<keyword evidence="3 5" id="KW-1133">Transmembrane helix</keyword>